<feature type="domain" description="Glycosyltransferase 2-like" evidence="1">
    <location>
        <begin position="1313"/>
        <end position="1404"/>
    </location>
</feature>
<dbReference type="Gene3D" id="3.90.550.10">
    <property type="entry name" value="Spore Coat Polysaccharide Biosynthesis Protein SpsA, Chain A"/>
    <property type="match status" value="2"/>
</dbReference>
<dbReference type="Proteomes" id="UP000185841">
    <property type="component" value="Unassembled WGS sequence"/>
</dbReference>
<name>A0A1N6RTE0_AQUAC</name>
<dbReference type="Pfam" id="PF00535">
    <property type="entry name" value="Glycos_transf_2"/>
    <property type="match status" value="2"/>
</dbReference>
<evidence type="ECO:0000313" key="3">
    <source>
        <dbReference type="Proteomes" id="UP000185841"/>
    </source>
</evidence>
<feature type="domain" description="Glycosyltransferase 2-like" evidence="1">
    <location>
        <begin position="10"/>
        <end position="146"/>
    </location>
</feature>
<dbReference type="GO" id="GO:0016740">
    <property type="term" value="F:transferase activity"/>
    <property type="evidence" value="ECO:0007669"/>
    <property type="project" value="UniProtKB-KW"/>
</dbReference>
<dbReference type="Pfam" id="PF14307">
    <property type="entry name" value="Glyco_tran_WbsX"/>
    <property type="match status" value="1"/>
</dbReference>
<dbReference type="Gene3D" id="3.20.20.80">
    <property type="entry name" value="Glycosidases"/>
    <property type="match status" value="1"/>
</dbReference>
<organism evidence="2 3">
    <name type="scientific">Aquipseudomonas alcaligenes</name>
    <name type="common">Pseudomonas alcaligenes</name>
    <dbReference type="NCBI Taxonomy" id="43263"/>
    <lineage>
        <taxon>Bacteria</taxon>
        <taxon>Pseudomonadati</taxon>
        <taxon>Pseudomonadota</taxon>
        <taxon>Gammaproteobacteria</taxon>
        <taxon>Pseudomonadales</taxon>
        <taxon>Pseudomonadaceae</taxon>
        <taxon>Aquipseudomonas</taxon>
    </lineage>
</organism>
<dbReference type="PANTHER" id="PTHR41244">
    <property type="entry name" value="RHAMNAN SYNTHESIS F"/>
    <property type="match status" value="1"/>
</dbReference>
<dbReference type="InterPro" id="IPR029044">
    <property type="entry name" value="Nucleotide-diphossugar_trans"/>
</dbReference>
<dbReference type="SUPFAM" id="SSF53448">
    <property type="entry name" value="Nucleotide-diphospho-sugar transferases"/>
    <property type="match status" value="2"/>
</dbReference>
<evidence type="ECO:0000313" key="2">
    <source>
        <dbReference type="EMBL" id="SIQ32051.1"/>
    </source>
</evidence>
<proteinExistence type="predicted"/>
<protein>
    <submittedName>
        <fullName evidence="2">Glycosyl transferase family 2</fullName>
    </submittedName>
</protein>
<dbReference type="PANTHER" id="PTHR41244:SF1">
    <property type="entry name" value="GLYCOSYLTRANSFERASE"/>
    <property type="match status" value="1"/>
</dbReference>
<evidence type="ECO:0000259" key="1">
    <source>
        <dbReference type="Pfam" id="PF00535"/>
    </source>
</evidence>
<gene>
    <name evidence="2" type="ORF">SAMN05878282_103164</name>
</gene>
<sequence>MMEMHSPKISVILTSFNHGKFIGEAIDSVLMQTFTDFELIIWDDASSDDSWEVIQRYSDPRIRKFRNEKSGRAIVGINRAIHEIAQGKFIAIHHSDDSWHPEKLAKQVFYLEENPEVGAVFTNANIILEDGSPLQDETHFYFKVFSQPNRTRHEWLRQFFMEGNVLCHPSILIRKECYQVSGPYRYGFAQLGDFDMWVRLCLHYPIHVLPQKLTNFRILNAERNTSGNRYDSRIRSYVELVHVLHNYLEISDFKELLQILPDAKKFNIGERSNIHFALAMVALDLGNNPVYKLFSLNILFNLILDPSKSHLLKQDYNFDYLTLISLTGKYDIFRDETVRQLQQAFEGSRHELELQIAETTRLNHILADLQNSTSWRLTAPLRALTASIRRILRALRRAPSLIKDGGELSQLAFKAIRILRNEGLIGVKLRLRRIKTNMQQQREGKALQVAQQKVLEIAPLYLDPNETIDFELPINSKLGIHLTISQLKDLTSFIDRAKHWEIPFALYVSTTTPEVKEAAEQQLRQALPKLENLQLLAVSERSFPLTVGDFATELSQHELIGLFDLSKECTQSGLDLMFGSAFASTRHFYKLLAALSQDSCIIYPEFSSPEPQEPSGWGTPAERRHLETLLEESGAFKLKELSTIDFPRQGMLWAQSRVLKSFLSQLQLQHPVIAPAQLEAYKRLPLLLASRQSGLIRRIHQGDSIADYRHYEEAHDFSASIVHDDIKVLAYYLPQFHPIPENDQWHGKGFTEWTKVRAANPLFQGHFQQHIPHEDTGYYLLDSADTLRKQAKQMRHAGVYGQVFYHYWFTGKLILEEPARMLLATPDVEMPFCFCWANENWTRRWDGNESEILLGQDYSADDARAFIQYLIPFFKDPRYIRVDGRPMLSIYRPSSIPNAREYLNIWAEECAAHGVERPYVVAVLTRGAVDPRDFGMDAGIERVLHDWTGGGVVERKHELKQFTNMAGSVLLYDEVADFYAKQTAPKDFPYFRSLVPTWDNTARYDERALLLHDSTPQKFQEWLESCIQFSKEHLAKNQRFILVNAWNEWAEGAHLEPDTRFGYSYLNSVGRALSAITYGQRLTSEQSQGTPTQVHIQLSLKACTLLKQDKDLQQRFWNCMHAALATLEHCLISADVEASSFLSIQSNAQNEADFTLHIDRPALFDETLIAKLLETAKAAPGSVVVPTDYTSDPALIKSTENCSVSEAVAYRSSMRLVPTQLPEGRLKNIRLRTDAYAFECQPWSKESFTAPKVTTIIRFHRTGNLEQLKNALYSLAAMRNCEVTPLVTAQDLSDAQKVDLEKLLQRIPLPNRATPRIEYYETPDGKGDLRSRMLNHAMSLVNTRYAAFLDYDDLLMPHAYEWMHSRLEKTGKAATFGRIYATFYNGHTGEFLERRPNFEYGFSYEDFITNNHTPLHGFLLDMSQIDLSTLIYHDDHRFMEDYFLTLQLFTKSNTDWDSLRENTYIGDYIHSIERNHTLAFTDETEKQTILKNPQYQLCEKRIHDLRKLIINRKAHHQTTKTK</sequence>
<accession>A0A1N6RTE0</accession>
<dbReference type="InterPro" id="IPR001173">
    <property type="entry name" value="Glyco_trans_2-like"/>
</dbReference>
<dbReference type="InterPro" id="IPR032719">
    <property type="entry name" value="WbsX"/>
</dbReference>
<dbReference type="RefSeq" id="WP_076426146.1">
    <property type="nucleotide sequence ID" value="NZ_FTMP01000003.1"/>
</dbReference>
<keyword evidence="2" id="KW-0808">Transferase</keyword>
<reference evidence="2 3" key="1">
    <citation type="submission" date="2017-01" db="EMBL/GenBank/DDBJ databases">
        <authorList>
            <person name="Mah S.A."/>
            <person name="Swanson W.J."/>
            <person name="Moy G.W."/>
            <person name="Vacquier V.D."/>
        </authorList>
    </citation>
    <scope>NUCLEOTIDE SEQUENCE [LARGE SCALE GENOMIC DNA]</scope>
    <source>
        <strain evidence="2 3">RU36E</strain>
    </source>
</reference>
<dbReference type="EMBL" id="FTMP01000003">
    <property type="protein sequence ID" value="SIQ32051.1"/>
    <property type="molecule type" value="Genomic_DNA"/>
</dbReference>
<dbReference type="CDD" id="cd11579">
    <property type="entry name" value="Glyco_tran_WbsX"/>
    <property type="match status" value="1"/>
</dbReference>